<dbReference type="EMBL" id="FOCE01000009">
    <property type="protein sequence ID" value="SEN95131.1"/>
    <property type="molecule type" value="Genomic_DNA"/>
</dbReference>
<organism evidence="1 2">
    <name type="scientific">Gemmobacter aquatilis</name>
    <dbReference type="NCBI Taxonomy" id="933059"/>
    <lineage>
        <taxon>Bacteria</taxon>
        <taxon>Pseudomonadati</taxon>
        <taxon>Pseudomonadota</taxon>
        <taxon>Alphaproteobacteria</taxon>
        <taxon>Rhodobacterales</taxon>
        <taxon>Paracoccaceae</taxon>
        <taxon>Gemmobacter</taxon>
    </lineage>
</organism>
<sequence length="147" mass="15616">MVTCMSDPRPIIHAHVCALIDRLGGVTAANAVLEARWGGGHSAGTLSKKRARQLDWTLPDILALQEAAGDWSLFDWLMGQVPAEARSVCLVQGVADLSREVGEAQHASLSAVADPAMRPQAAKELQDVIEKAQRLQAALSRGAEGRG</sequence>
<evidence type="ECO:0000313" key="2">
    <source>
        <dbReference type="Proteomes" id="UP000198761"/>
    </source>
</evidence>
<reference evidence="1 2" key="1">
    <citation type="submission" date="2016-10" db="EMBL/GenBank/DDBJ databases">
        <authorList>
            <person name="de Groot N.N."/>
        </authorList>
    </citation>
    <scope>NUCLEOTIDE SEQUENCE [LARGE SCALE GENOMIC DNA]</scope>
    <source>
        <strain evidence="1 2">DSM 3857</strain>
    </source>
</reference>
<keyword evidence="2" id="KW-1185">Reference proteome</keyword>
<dbReference type="AlphaFoldDB" id="A0A1H8KQP3"/>
<accession>A0A1H8KQP3</accession>
<dbReference type="STRING" id="933059.SAMN04488103_109171"/>
<name>A0A1H8KQP3_9RHOB</name>
<proteinExistence type="predicted"/>
<evidence type="ECO:0008006" key="3">
    <source>
        <dbReference type="Google" id="ProtNLM"/>
    </source>
</evidence>
<evidence type="ECO:0000313" key="1">
    <source>
        <dbReference type="EMBL" id="SEN95131.1"/>
    </source>
</evidence>
<protein>
    <recommendedName>
        <fullName evidence="3">Phage regulatory protein CII (CP76)</fullName>
    </recommendedName>
</protein>
<gene>
    <name evidence="1" type="ORF">SAMN04488103_109171</name>
</gene>
<dbReference type="Proteomes" id="UP000198761">
    <property type="component" value="Unassembled WGS sequence"/>
</dbReference>